<gene>
    <name evidence="2" type="ORF">JZO85_16640</name>
</gene>
<evidence type="ECO:0000313" key="2">
    <source>
        <dbReference type="EMBL" id="MBO0453886.1"/>
    </source>
</evidence>
<comment type="caution">
    <text evidence="2">The sequence shown here is derived from an EMBL/GenBank/DDBJ whole genome shotgun (WGS) entry which is preliminary data.</text>
</comment>
<sequence length="67" mass="7008">MNYLVVGSTMPAFPTIDLSDQINWFVNGVTGIMSSNAGAIIVAGVVIAAFGGAIFFVRRFAKKAVKG</sequence>
<name>A0ABS3HKB5_9ENTE</name>
<dbReference type="EMBL" id="JAFLVR010000042">
    <property type="protein sequence ID" value="MBO0453886.1"/>
    <property type="molecule type" value="Genomic_DNA"/>
</dbReference>
<organism evidence="2 3">
    <name type="scientific">Candidatus Enterococcus murrayae</name>
    <dbReference type="NCBI Taxonomy" id="2815321"/>
    <lineage>
        <taxon>Bacteria</taxon>
        <taxon>Bacillati</taxon>
        <taxon>Bacillota</taxon>
        <taxon>Bacilli</taxon>
        <taxon>Lactobacillales</taxon>
        <taxon>Enterococcaceae</taxon>
        <taxon>Enterococcus</taxon>
    </lineage>
</organism>
<feature type="transmembrane region" description="Helical" evidence="1">
    <location>
        <begin position="37"/>
        <end position="57"/>
    </location>
</feature>
<protein>
    <submittedName>
        <fullName evidence="2">Uncharacterized protein</fullName>
    </submittedName>
</protein>
<keyword evidence="1" id="KW-0812">Transmembrane</keyword>
<accession>A0ABS3HKB5</accession>
<reference evidence="2 3" key="1">
    <citation type="submission" date="2021-03" db="EMBL/GenBank/DDBJ databases">
        <title>Enterococcal diversity collection.</title>
        <authorList>
            <person name="Gilmore M.S."/>
            <person name="Schwartzman J."/>
            <person name="Van Tyne D."/>
            <person name="Martin M."/>
            <person name="Earl A.M."/>
            <person name="Manson A.L."/>
            <person name="Straub T."/>
            <person name="Salamzade R."/>
            <person name="Saavedra J."/>
            <person name="Lebreton F."/>
            <person name="Prichula J."/>
            <person name="Schaufler K."/>
            <person name="Gaca A."/>
            <person name="Sgardioli B."/>
            <person name="Wagenaar J."/>
            <person name="Strong T."/>
        </authorList>
    </citation>
    <scope>NUCLEOTIDE SEQUENCE [LARGE SCALE GENOMIC DNA]</scope>
    <source>
        <strain evidence="2 3">MJM16</strain>
    </source>
</reference>
<evidence type="ECO:0000256" key="1">
    <source>
        <dbReference type="SAM" id="Phobius"/>
    </source>
</evidence>
<dbReference type="Proteomes" id="UP000664495">
    <property type="component" value="Unassembled WGS sequence"/>
</dbReference>
<keyword evidence="3" id="KW-1185">Reference proteome</keyword>
<evidence type="ECO:0000313" key="3">
    <source>
        <dbReference type="Proteomes" id="UP000664495"/>
    </source>
</evidence>
<dbReference type="RefSeq" id="WP_207109642.1">
    <property type="nucleotide sequence ID" value="NZ_JAFLVR010000042.1"/>
</dbReference>
<keyword evidence="1" id="KW-1133">Transmembrane helix</keyword>
<keyword evidence="1" id="KW-0472">Membrane</keyword>
<proteinExistence type="predicted"/>